<dbReference type="RefSeq" id="WP_265961187.1">
    <property type="nucleotide sequence ID" value="NZ_JAPEVI010000002.1"/>
</dbReference>
<gene>
    <name evidence="2" type="ORF">ON753_03580</name>
</gene>
<dbReference type="CDD" id="cd00552">
    <property type="entry name" value="RaiA"/>
    <property type="match status" value="1"/>
</dbReference>
<sequence length="183" mass="20999">MQIEPVIAFKGLDSSDAIKEVILKRIERLEQFHNRITSCRVTVEMPNKFGKNARIYEVHVDITYPGGEIYSARDRKRNHAHEDVHLAIRDSFNAAERQLEDASRKMSGHMVKPEPMKLHGTVDRLVPEEGFGFIKTADEREYFFRRESLTSPELWEALVPGSEVRFTEHDGEKGPFASAVTMV</sequence>
<dbReference type="Gene3D" id="2.40.50.140">
    <property type="entry name" value="Nucleic acid-binding proteins"/>
    <property type="match status" value="1"/>
</dbReference>
<evidence type="ECO:0000259" key="1">
    <source>
        <dbReference type="Pfam" id="PF00313"/>
    </source>
</evidence>
<dbReference type="SUPFAM" id="SSF69754">
    <property type="entry name" value="Ribosome binding protein Y (YfiA homologue)"/>
    <property type="match status" value="1"/>
</dbReference>
<keyword evidence="3" id="KW-1185">Reference proteome</keyword>
<evidence type="ECO:0000313" key="3">
    <source>
        <dbReference type="Proteomes" id="UP001300261"/>
    </source>
</evidence>
<evidence type="ECO:0000313" key="2">
    <source>
        <dbReference type="EMBL" id="MCX2721490.1"/>
    </source>
</evidence>
<dbReference type="Gene3D" id="3.30.160.100">
    <property type="entry name" value="Ribosome hibernation promotion factor-like"/>
    <property type="match status" value="1"/>
</dbReference>
<organism evidence="2 3">
    <name type="scientific">Roseibium salinum</name>
    <dbReference type="NCBI Taxonomy" id="1604349"/>
    <lineage>
        <taxon>Bacteria</taxon>
        <taxon>Pseudomonadati</taxon>
        <taxon>Pseudomonadota</taxon>
        <taxon>Alphaproteobacteria</taxon>
        <taxon>Hyphomicrobiales</taxon>
        <taxon>Stappiaceae</taxon>
        <taxon>Roseibium</taxon>
    </lineage>
</organism>
<dbReference type="InterPro" id="IPR036567">
    <property type="entry name" value="RHF-like"/>
</dbReference>
<dbReference type="InterPro" id="IPR002059">
    <property type="entry name" value="CSP_DNA-bd"/>
</dbReference>
<dbReference type="Proteomes" id="UP001300261">
    <property type="component" value="Unassembled WGS sequence"/>
</dbReference>
<dbReference type="InterPro" id="IPR003489">
    <property type="entry name" value="RHF/RaiA"/>
</dbReference>
<dbReference type="EMBL" id="JAPEVI010000002">
    <property type="protein sequence ID" value="MCX2721490.1"/>
    <property type="molecule type" value="Genomic_DNA"/>
</dbReference>
<comment type="caution">
    <text evidence="2">The sequence shown here is derived from an EMBL/GenBank/DDBJ whole genome shotgun (WGS) entry which is preliminary data.</text>
</comment>
<dbReference type="Pfam" id="PF02482">
    <property type="entry name" value="Ribosomal_S30AE"/>
    <property type="match status" value="1"/>
</dbReference>
<reference evidence="2 3" key="1">
    <citation type="journal article" date="2016" name="Int. J. Syst. Evol. Microbiol.">
        <title>Labrenzia salina sp. nov., isolated from the rhizosphere of the halophyte Arthrocnemum macrostachyum.</title>
        <authorList>
            <person name="Camacho M."/>
            <person name="Redondo-Gomez S."/>
            <person name="Rodriguez-Llorente I."/>
            <person name="Rohde M."/>
            <person name="Sproer C."/>
            <person name="Schumann P."/>
            <person name="Klenk H.P."/>
            <person name="Montero-Calasanz M.D.C."/>
        </authorList>
    </citation>
    <scope>NUCLEOTIDE SEQUENCE [LARGE SCALE GENOMIC DNA]</scope>
    <source>
        <strain evidence="2 3">DSM 29163</strain>
    </source>
</reference>
<name>A0ABT3QX96_9HYPH</name>
<accession>A0ABT3QX96</accession>
<feature type="domain" description="CSD" evidence="1">
    <location>
        <begin position="119"/>
        <end position="182"/>
    </location>
</feature>
<dbReference type="SUPFAM" id="SSF50249">
    <property type="entry name" value="Nucleic acid-binding proteins"/>
    <property type="match status" value="1"/>
</dbReference>
<dbReference type="Pfam" id="PF00313">
    <property type="entry name" value="CSD"/>
    <property type="match status" value="1"/>
</dbReference>
<protein>
    <submittedName>
        <fullName evidence="2">HPF/RaiA family ribosome-associated protein</fullName>
    </submittedName>
</protein>
<dbReference type="InterPro" id="IPR012340">
    <property type="entry name" value="NA-bd_OB-fold"/>
</dbReference>
<proteinExistence type="predicted"/>